<proteinExistence type="predicted"/>
<feature type="compositionally biased region" description="Low complexity" evidence="2">
    <location>
        <begin position="28"/>
        <end position="45"/>
    </location>
</feature>
<dbReference type="Proteomes" id="UP000799291">
    <property type="component" value="Unassembled WGS sequence"/>
</dbReference>
<dbReference type="AlphaFoldDB" id="A0A6G1JGN0"/>
<sequence>MLSVWIPKHWLRFLLSPKRPMPSADGRSSIGSPSSCSSSLSSVSPHHPPPCVRELKSHILRTSNPSTRFAHILTRTSTLLPKTRTRLHHLQTTNHYLSAQTFALKSALAEQDKRIGLQEGLLRSRERELEEARRAYENLKQDTSAMVEEFRAALRCIDGLEEVRKRLVKEVKGKEA</sequence>
<reference evidence="3" key="1">
    <citation type="journal article" date="2020" name="Stud. Mycol.">
        <title>101 Dothideomycetes genomes: a test case for predicting lifestyles and emergence of pathogens.</title>
        <authorList>
            <person name="Haridas S."/>
            <person name="Albert R."/>
            <person name="Binder M."/>
            <person name="Bloem J."/>
            <person name="Labutti K."/>
            <person name="Salamov A."/>
            <person name="Andreopoulos B."/>
            <person name="Baker S."/>
            <person name="Barry K."/>
            <person name="Bills G."/>
            <person name="Bluhm B."/>
            <person name="Cannon C."/>
            <person name="Castanera R."/>
            <person name="Culley D."/>
            <person name="Daum C."/>
            <person name="Ezra D."/>
            <person name="Gonzalez J."/>
            <person name="Henrissat B."/>
            <person name="Kuo A."/>
            <person name="Liang C."/>
            <person name="Lipzen A."/>
            <person name="Lutzoni F."/>
            <person name="Magnuson J."/>
            <person name="Mondo S."/>
            <person name="Nolan M."/>
            <person name="Ohm R."/>
            <person name="Pangilinan J."/>
            <person name="Park H.-J."/>
            <person name="Ramirez L."/>
            <person name="Alfaro M."/>
            <person name="Sun H."/>
            <person name="Tritt A."/>
            <person name="Yoshinaga Y."/>
            <person name="Zwiers L.-H."/>
            <person name="Turgeon B."/>
            <person name="Goodwin S."/>
            <person name="Spatafora J."/>
            <person name="Crous P."/>
            <person name="Grigoriev I."/>
        </authorList>
    </citation>
    <scope>NUCLEOTIDE SEQUENCE</scope>
    <source>
        <strain evidence="3">CBS 122367</strain>
    </source>
</reference>
<feature type="region of interest" description="Disordered" evidence="2">
    <location>
        <begin position="20"/>
        <end position="49"/>
    </location>
</feature>
<feature type="coiled-coil region" evidence="1">
    <location>
        <begin position="122"/>
        <end position="149"/>
    </location>
</feature>
<evidence type="ECO:0000256" key="1">
    <source>
        <dbReference type="SAM" id="Coils"/>
    </source>
</evidence>
<evidence type="ECO:0000313" key="4">
    <source>
        <dbReference type="Proteomes" id="UP000799291"/>
    </source>
</evidence>
<keyword evidence="4" id="KW-1185">Reference proteome</keyword>
<protein>
    <submittedName>
        <fullName evidence="3">Uncharacterized protein</fullName>
    </submittedName>
</protein>
<organism evidence="3 4">
    <name type="scientific">Lentithecium fluviatile CBS 122367</name>
    <dbReference type="NCBI Taxonomy" id="1168545"/>
    <lineage>
        <taxon>Eukaryota</taxon>
        <taxon>Fungi</taxon>
        <taxon>Dikarya</taxon>
        <taxon>Ascomycota</taxon>
        <taxon>Pezizomycotina</taxon>
        <taxon>Dothideomycetes</taxon>
        <taxon>Pleosporomycetidae</taxon>
        <taxon>Pleosporales</taxon>
        <taxon>Massarineae</taxon>
        <taxon>Lentitheciaceae</taxon>
        <taxon>Lentithecium</taxon>
    </lineage>
</organism>
<gene>
    <name evidence="3" type="ORF">K458DRAFT_127171</name>
</gene>
<keyword evidence="1" id="KW-0175">Coiled coil</keyword>
<accession>A0A6G1JGN0</accession>
<name>A0A6G1JGN0_9PLEO</name>
<dbReference type="EMBL" id="MU005572">
    <property type="protein sequence ID" value="KAF2689380.1"/>
    <property type="molecule type" value="Genomic_DNA"/>
</dbReference>
<evidence type="ECO:0000256" key="2">
    <source>
        <dbReference type="SAM" id="MobiDB-lite"/>
    </source>
</evidence>
<evidence type="ECO:0000313" key="3">
    <source>
        <dbReference type="EMBL" id="KAF2689380.1"/>
    </source>
</evidence>